<feature type="signal peptide" evidence="1">
    <location>
        <begin position="1"/>
        <end position="22"/>
    </location>
</feature>
<protein>
    <submittedName>
        <fullName evidence="2">Uncharacterized protein</fullName>
    </submittedName>
</protein>
<evidence type="ECO:0000313" key="3">
    <source>
        <dbReference type="Proteomes" id="UP000001096"/>
    </source>
</evidence>
<dbReference type="EMBL" id="AGWX01000003">
    <property type="protein sequence ID" value="EKS38308.1"/>
    <property type="molecule type" value="Genomic_DNA"/>
</dbReference>
<evidence type="ECO:0000313" key="2">
    <source>
        <dbReference type="EMBL" id="EKS38308.1"/>
    </source>
</evidence>
<sequence>MFAKVIVTSALCFFGFVQSAKALDPSDPPSDAVINNTLQCEAGRVGAALKKRSLPQDLQVAISWTISKTHDSGWGFGLKIPFFEIGFDAGTTQQNLDEAISTGVPFNMHPDNMSVCRGYNIEIIKTGIGLQDCLLNKKFPA</sequence>
<dbReference type="AlphaFoldDB" id="K8PIX7"/>
<dbReference type="HOGENOM" id="CLU_1821285_0_0_5"/>
<dbReference type="Proteomes" id="UP000001096">
    <property type="component" value="Unassembled WGS sequence"/>
</dbReference>
<name>K8PIX7_9BRAD</name>
<reference evidence="2 3" key="1">
    <citation type="submission" date="2012-04" db="EMBL/GenBank/DDBJ databases">
        <title>The Genome Sequence of Afipia broomeae ATCC 49717.</title>
        <authorList>
            <consortium name="The Broad Institute Genome Sequencing Platform"/>
            <person name="Earl A."/>
            <person name="Ward D."/>
            <person name="Feldgarden M."/>
            <person name="Gevers D."/>
            <person name="Huys G."/>
            <person name="Walker B."/>
            <person name="Young S.K."/>
            <person name="Zeng Q."/>
            <person name="Gargeya S."/>
            <person name="Fitzgerald M."/>
            <person name="Haas B."/>
            <person name="Abouelleil A."/>
            <person name="Alvarado L."/>
            <person name="Arachchi H.M."/>
            <person name="Berlin A."/>
            <person name="Chapman S.B."/>
            <person name="Goldberg J."/>
            <person name="Griggs A."/>
            <person name="Gujja S."/>
            <person name="Hansen M."/>
            <person name="Howarth C."/>
            <person name="Imamovic A."/>
            <person name="Larimer J."/>
            <person name="McCowen C."/>
            <person name="Montmayeur A."/>
            <person name="Murphy C."/>
            <person name="Neiman D."/>
            <person name="Pearson M."/>
            <person name="Priest M."/>
            <person name="Roberts A."/>
            <person name="Saif S."/>
            <person name="Shea T."/>
            <person name="Sisk P."/>
            <person name="Sykes S."/>
            <person name="Wortman J."/>
            <person name="Nusbaum C."/>
            <person name="Birren B."/>
        </authorList>
    </citation>
    <scope>NUCLEOTIDE SEQUENCE [LARGE SCALE GENOMIC DNA]</scope>
    <source>
        <strain evidence="2 3">ATCC 49717</strain>
    </source>
</reference>
<keyword evidence="1" id="KW-0732">Signal</keyword>
<accession>K8PIX7</accession>
<proteinExistence type="predicted"/>
<organism evidence="2 3">
    <name type="scientific">Afipia broomeae ATCC 49717</name>
    <dbReference type="NCBI Taxonomy" id="883078"/>
    <lineage>
        <taxon>Bacteria</taxon>
        <taxon>Pseudomonadati</taxon>
        <taxon>Pseudomonadota</taxon>
        <taxon>Alphaproteobacteria</taxon>
        <taxon>Hyphomicrobiales</taxon>
        <taxon>Nitrobacteraceae</taxon>
        <taxon>Afipia</taxon>
    </lineage>
</organism>
<dbReference type="RefSeq" id="WP_006020867.1">
    <property type="nucleotide sequence ID" value="NZ_KB375282.1"/>
</dbReference>
<feature type="chain" id="PRO_5003920243" evidence="1">
    <location>
        <begin position="23"/>
        <end position="141"/>
    </location>
</feature>
<dbReference type="PATRIC" id="fig|883078.3.peg.2206"/>
<comment type="caution">
    <text evidence="2">The sequence shown here is derived from an EMBL/GenBank/DDBJ whole genome shotgun (WGS) entry which is preliminary data.</text>
</comment>
<keyword evidence="3" id="KW-1185">Reference proteome</keyword>
<evidence type="ECO:0000256" key="1">
    <source>
        <dbReference type="SAM" id="SignalP"/>
    </source>
</evidence>
<gene>
    <name evidence="2" type="ORF">HMPREF9695_02148</name>
</gene>